<protein>
    <submittedName>
        <fullName evidence="1">Uncharacterized protein</fullName>
    </submittedName>
</protein>
<organism evidence="1 2">
    <name type="scientific">Dictyobacter kobayashii</name>
    <dbReference type="NCBI Taxonomy" id="2014872"/>
    <lineage>
        <taxon>Bacteria</taxon>
        <taxon>Bacillati</taxon>
        <taxon>Chloroflexota</taxon>
        <taxon>Ktedonobacteria</taxon>
        <taxon>Ktedonobacterales</taxon>
        <taxon>Dictyobacteraceae</taxon>
        <taxon>Dictyobacter</taxon>
    </lineage>
</organism>
<name>A0A402ABT3_9CHLR</name>
<gene>
    <name evidence="1" type="ORF">KDK_03640</name>
</gene>
<reference evidence="2" key="1">
    <citation type="submission" date="2018-12" db="EMBL/GenBank/DDBJ databases">
        <title>Tengunoibacter tsumagoiensis gen. nov., sp. nov., Dictyobacter kobayashii sp. nov., D. alpinus sp. nov., and D. joshuensis sp. nov. and description of Dictyobacteraceae fam. nov. within the order Ktedonobacterales isolated from Tengu-no-mugimeshi.</title>
        <authorList>
            <person name="Wang C.M."/>
            <person name="Zheng Y."/>
            <person name="Sakai Y."/>
            <person name="Toyoda A."/>
            <person name="Minakuchi Y."/>
            <person name="Abe K."/>
            <person name="Yokota A."/>
            <person name="Yabe S."/>
        </authorList>
    </citation>
    <scope>NUCLEOTIDE SEQUENCE [LARGE SCALE GENOMIC DNA]</scope>
    <source>
        <strain evidence="2">Uno11</strain>
    </source>
</reference>
<evidence type="ECO:0000313" key="2">
    <source>
        <dbReference type="Proteomes" id="UP000287188"/>
    </source>
</evidence>
<comment type="caution">
    <text evidence="1">The sequence shown here is derived from an EMBL/GenBank/DDBJ whole genome shotgun (WGS) entry which is preliminary data.</text>
</comment>
<dbReference type="RefSeq" id="WP_126548442.1">
    <property type="nucleotide sequence ID" value="NZ_BIFS01000001.1"/>
</dbReference>
<dbReference type="AlphaFoldDB" id="A0A402ABT3"/>
<dbReference type="EMBL" id="BIFS01000001">
    <property type="protein sequence ID" value="GCE16564.1"/>
    <property type="molecule type" value="Genomic_DNA"/>
</dbReference>
<keyword evidence="2" id="KW-1185">Reference proteome</keyword>
<dbReference type="OrthoDB" id="9814088at2"/>
<sequence length="133" mass="15119">MFVWHALWEHSSGQLHIWAESSELIKKQSARAKKRAREFYPWLHPFMVPGAELAIVLRQQIPRSLLNQGRVSSLLLRLPSGAEAPLPSPEVFAEVLPDEDISLRSWRVETLAFEPRHALEVLLSWPLAPPVGT</sequence>
<accession>A0A402ABT3</accession>
<evidence type="ECO:0000313" key="1">
    <source>
        <dbReference type="EMBL" id="GCE16564.1"/>
    </source>
</evidence>
<dbReference type="Proteomes" id="UP000287188">
    <property type="component" value="Unassembled WGS sequence"/>
</dbReference>
<proteinExistence type="predicted"/>